<protein>
    <recommendedName>
        <fullName evidence="4">Crinkler effector protein N-terminal domain-containing protein</fullName>
    </recommendedName>
</protein>
<reference evidence="7 8" key="1">
    <citation type="submission" date="2018-08" db="EMBL/GenBank/DDBJ databases">
        <title>Aphanomyces genome sequencing and annotation.</title>
        <authorList>
            <person name="Minardi D."/>
            <person name="Oidtmann B."/>
            <person name="Van Der Giezen M."/>
            <person name="Studholme D.J."/>
        </authorList>
    </citation>
    <scope>NUCLEOTIDE SEQUENCE [LARGE SCALE GENOMIC DNA]</scope>
    <source>
        <strain evidence="6 8">FDL457</strain>
        <strain evidence="5 7">SA</strain>
    </source>
</reference>
<dbReference type="EMBL" id="QUTF01016223">
    <property type="protein sequence ID" value="RHZ07446.1"/>
    <property type="molecule type" value="Genomic_DNA"/>
</dbReference>
<accession>A0A397CL55</accession>
<dbReference type="VEuPathDB" id="FungiDB:H257_09838"/>
<name>A0A397CL55_APHAT</name>
<dbReference type="InterPro" id="IPR045379">
    <property type="entry name" value="Crinkler_N"/>
</dbReference>
<dbReference type="EMBL" id="QUTC01008114">
    <property type="protein sequence ID" value="RHY45018.1"/>
    <property type="molecule type" value="Genomic_DNA"/>
</dbReference>
<feature type="domain" description="Crinkler effector protein N-terminal" evidence="4">
    <location>
        <begin position="2"/>
        <end position="111"/>
    </location>
</feature>
<evidence type="ECO:0000313" key="7">
    <source>
        <dbReference type="Proteomes" id="UP000265716"/>
    </source>
</evidence>
<evidence type="ECO:0000256" key="1">
    <source>
        <dbReference type="ARBA" id="ARBA00004340"/>
    </source>
</evidence>
<gene>
    <name evidence="6" type="ORF">DYB26_010274</name>
    <name evidence="5" type="ORF">DYB38_011331</name>
</gene>
<proteinExistence type="predicted"/>
<dbReference type="Proteomes" id="UP000265716">
    <property type="component" value="Unassembled WGS sequence"/>
</dbReference>
<dbReference type="Proteomes" id="UP000286510">
    <property type="component" value="Unassembled WGS sequence"/>
</dbReference>
<evidence type="ECO:0000313" key="5">
    <source>
        <dbReference type="EMBL" id="RHY45018.1"/>
    </source>
</evidence>
<organism evidence="5 7">
    <name type="scientific">Aphanomyces astaci</name>
    <name type="common">Crayfish plague agent</name>
    <dbReference type="NCBI Taxonomy" id="112090"/>
    <lineage>
        <taxon>Eukaryota</taxon>
        <taxon>Sar</taxon>
        <taxon>Stramenopiles</taxon>
        <taxon>Oomycota</taxon>
        <taxon>Saprolegniomycetes</taxon>
        <taxon>Saprolegniales</taxon>
        <taxon>Verrucalvaceae</taxon>
        <taxon>Aphanomyces</taxon>
    </lineage>
</organism>
<evidence type="ECO:0000313" key="6">
    <source>
        <dbReference type="EMBL" id="RHZ07446.1"/>
    </source>
</evidence>
<keyword evidence="3" id="KW-0964">Secreted</keyword>
<comment type="subcellular location">
    <subcellularLocation>
        <location evidence="1">Host cell</location>
    </subcellularLocation>
    <subcellularLocation>
        <location evidence="2">Secreted</location>
    </subcellularLocation>
</comment>
<dbReference type="AlphaFoldDB" id="A0A397CL55"/>
<evidence type="ECO:0000256" key="3">
    <source>
        <dbReference type="ARBA" id="ARBA00022525"/>
    </source>
</evidence>
<evidence type="ECO:0000259" key="4">
    <source>
        <dbReference type="Pfam" id="PF20147"/>
    </source>
</evidence>
<sequence length="428" mass="47601">MLKLFCIVLGEEHPFPVDIAEAETVGDLKDKIKGKQMYQFPADEMQLYRVNGLMQDEAGQLMFNGTTIDMRSCVWETFGGVKAKMPAVSLISECFQDVDVRVRRMIHVLVVAPVAVPTMLPAVASCVHCTPKKFIHSNMGQTNGQEMLTALNIQVVPMVPFAVGVQVPVSPFQWESTADESGAPLTEEQQRRRYRLYMEAQLRDVLDEQNLGVFGVERGKNILTVAIPSANIQLSGRSPDLLIMRPHAVSDAKYLPGVKLVVEVKRQVADDADYEALSELVALDVLANGYAMALLTDLNDDWRFFWVADTRDDGPAPIQRTIINKVCITKPELAFQVIQALLVLPECRSELDLPCFERPIKMRKLNPMAAPGSGDGSGGMIGIRESIERYYDIQSELGPDEDMARALAQQVVRSIPAFSMYPESMDLH</sequence>
<evidence type="ECO:0000313" key="8">
    <source>
        <dbReference type="Proteomes" id="UP000286510"/>
    </source>
</evidence>
<dbReference type="GO" id="GO:0005576">
    <property type="term" value="C:extracellular region"/>
    <property type="evidence" value="ECO:0007669"/>
    <property type="project" value="UniProtKB-SubCell"/>
</dbReference>
<dbReference type="CDD" id="cd17039">
    <property type="entry name" value="Ubl_ubiquitin_like"/>
    <property type="match status" value="1"/>
</dbReference>
<comment type="caution">
    <text evidence="5">The sequence shown here is derived from an EMBL/GenBank/DDBJ whole genome shotgun (WGS) entry which is preliminary data.</text>
</comment>
<evidence type="ECO:0000256" key="2">
    <source>
        <dbReference type="ARBA" id="ARBA00004613"/>
    </source>
</evidence>
<dbReference type="Pfam" id="PF20147">
    <property type="entry name" value="Crinkler"/>
    <property type="match status" value="1"/>
</dbReference>
<dbReference type="GO" id="GO:0043657">
    <property type="term" value="C:host cell"/>
    <property type="evidence" value="ECO:0007669"/>
    <property type="project" value="UniProtKB-SubCell"/>
</dbReference>